<dbReference type="GeneID" id="96954292"/>
<dbReference type="PROSITE" id="PS51318">
    <property type="entry name" value="TAT"/>
    <property type="match status" value="1"/>
</dbReference>
<dbReference type="Proteomes" id="UP001596434">
    <property type="component" value="Unassembled WGS sequence"/>
</dbReference>
<gene>
    <name evidence="1" type="ORF">ACFQKE_11535</name>
</gene>
<dbReference type="PANTHER" id="PTHR30024">
    <property type="entry name" value="ALIPHATIC SULFONATES-BINDING PROTEIN-RELATED"/>
    <property type="match status" value="1"/>
</dbReference>
<dbReference type="Pfam" id="PF13379">
    <property type="entry name" value="NMT1_2"/>
    <property type="match status" value="1"/>
</dbReference>
<dbReference type="Gene3D" id="3.40.190.10">
    <property type="entry name" value="Periplasmic binding protein-like II"/>
    <property type="match status" value="2"/>
</dbReference>
<keyword evidence="2" id="KW-1185">Reference proteome</keyword>
<dbReference type="AlphaFoldDB" id="A0ABD6A028"/>
<protein>
    <submittedName>
        <fullName evidence="1">ABC transporter substrate-binding protein</fullName>
    </submittedName>
</protein>
<dbReference type="RefSeq" id="WP_379704285.1">
    <property type="nucleotide sequence ID" value="NZ_JBHTAT010000001.1"/>
</dbReference>
<accession>A0ABD6A028</accession>
<proteinExistence type="predicted"/>
<dbReference type="PANTHER" id="PTHR30024:SF42">
    <property type="entry name" value="ALIPHATIC SULFONATES-BINDING PROTEIN-RELATED"/>
    <property type="match status" value="1"/>
</dbReference>
<organism evidence="1 2">
    <name type="scientific">Haloplanus litoreus</name>
    <dbReference type="NCBI Taxonomy" id="767515"/>
    <lineage>
        <taxon>Archaea</taxon>
        <taxon>Methanobacteriati</taxon>
        <taxon>Methanobacteriota</taxon>
        <taxon>Stenosarchaea group</taxon>
        <taxon>Halobacteria</taxon>
        <taxon>Halobacteriales</taxon>
        <taxon>Haloferacaceae</taxon>
        <taxon>Haloplanus</taxon>
    </lineage>
</organism>
<dbReference type="EMBL" id="JBHTAT010000001">
    <property type="protein sequence ID" value="MFC7255914.1"/>
    <property type="molecule type" value="Genomic_DNA"/>
</dbReference>
<evidence type="ECO:0000313" key="2">
    <source>
        <dbReference type="Proteomes" id="UP001596434"/>
    </source>
</evidence>
<name>A0ABD6A028_9EURY</name>
<sequence length="357" mass="37867">MHSNGLSRRSLLKRTGGAAAGLSVGTTGCLGESGAGAGAGGSSAPDSLTLGTLDVFPMMQYFVIEQQGWYDELGPDIEVKSFGGGPPLVQAYASGDIDFAYVGISPGTVAIANGIASKVVAANVLEPNVMVGGATFRSYWADHGPDAFRRFREAEGRKPRFATLPAGSTPDVFLRYWITETLGLDLDVIEIVGQSPSALRSTLSSGQADAGSVIEPIPTALEADPDSDMDPFRYAGEIMPGQPGAVLQPSQALIDEQPDLVRRLVEIHVRATEFIQRNRAQAVGMASEVIGSDILSTEVAERAIESPASNFVSDPHRIVDKTLVYNDFHQQLDSVDTDLTADDVFDHSFYDEVSDGG</sequence>
<comment type="caution">
    <text evidence="1">The sequence shown here is derived from an EMBL/GenBank/DDBJ whole genome shotgun (WGS) entry which is preliminary data.</text>
</comment>
<evidence type="ECO:0000313" key="1">
    <source>
        <dbReference type="EMBL" id="MFC7255914.1"/>
    </source>
</evidence>
<dbReference type="InterPro" id="IPR006311">
    <property type="entry name" value="TAT_signal"/>
</dbReference>
<reference evidence="1 2" key="1">
    <citation type="journal article" date="2019" name="Int. J. Syst. Evol. Microbiol.">
        <title>The Global Catalogue of Microorganisms (GCM) 10K type strain sequencing project: providing services to taxonomists for standard genome sequencing and annotation.</title>
        <authorList>
            <consortium name="The Broad Institute Genomics Platform"/>
            <consortium name="The Broad Institute Genome Sequencing Center for Infectious Disease"/>
            <person name="Wu L."/>
            <person name="Ma J."/>
        </authorList>
    </citation>
    <scope>NUCLEOTIDE SEQUENCE [LARGE SCALE GENOMIC DNA]</scope>
    <source>
        <strain evidence="1 2">GX21</strain>
    </source>
</reference>
<dbReference type="SUPFAM" id="SSF53850">
    <property type="entry name" value="Periplasmic binding protein-like II"/>
    <property type="match status" value="1"/>
</dbReference>